<dbReference type="GeneID" id="3654694"/>
<sequence>MFSLNNIVFILLMIYSSVSYATPALPPPPLPPSLPPSLPPPSPPPPPLPPSLPPPSPPPPSPPFPINPPPLSPSSDDDAIYYIYAIDVIIPIMFIGGILVALYLFFWKKREPSQPVVQTVPQNVEMPTVYNTIPPLGTQPASNVNIISTTDSNGITQPITPRTPLTQSTIRVVNLADMQPTDTRNTENPFMTIV</sequence>
<keyword evidence="2" id="KW-1133">Transmembrane helix</keyword>
<gene>
    <name evidence="3" type="ORF">EhV062</name>
</gene>
<evidence type="ECO:0000313" key="3">
    <source>
        <dbReference type="EMBL" id="CAI65485.1"/>
    </source>
</evidence>
<feature type="region of interest" description="Disordered" evidence="1">
    <location>
        <begin position="31"/>
        <end position="70"/>
    </location>
</feature>
<reference evidence="3 4" key="1">
    <citation type="journal article" date="2005" name="Science">
        <title>Complete genome sequence and lytic phase transcription profile of a Coccolithovirus.</title>
        <authorList>
            <person name="Wilson W.H."/>
            <person name="Schroeder D.C."/>
            <person name="Allen M.J."/>
            <person name="Holden M.T.G."/>
            <person name="Parkhill J."/>
            <person name="Barrell B.G."/>
            <person name="Churcher C."/>
            <person name="Hamlin N."/>
            <person name="Mungall K."/>
            <person name="Norbertczak H."/>
            <person name="Quail M.A."/>
            <person name="Price C."/>
            <person name="Rabbinowitsch E."/>
            <person name="Walker D."/>
            <person name="Craigon M."/>
            <person name="Roy D."/>
            <person name="Ghazal P."/>
        </authorList>
    </citation>
    <scope>NUCLEOTIDE SEQUENCE [LARGE SCALE GENOMIC DNA]</scope>
    <source>
        <strain evidence="4">Isolate United Kingdom/English Channel/1999</strain>
    </source>
</reference>
<dbReference type="RefSeq" id="YP_293816.1">
    <property type="nucleotide sequence ID" value="NC_007346.1"/>
</dbReference>
<accession>Q4A371</accession>
<dbReference type="KEGG" id="vg:3654694"/>
<keyword evidence="4" id="KW-1185">Reference proteome</keyword>
<protein>
    <submittedName>
        <fullName evidence="3">Putative membrane protein</fullName>
    </submittedName>
</protein>
<organism evidence="3 4">
    <name type="scientific">Emiliania huxleyi virus 86 (isolate United Kingdom/English Channel/1999)</name>
    <name type="common">EhV-86</name>
    <dbReference type="NCBI Taxonomy" id="654925"/>
    <lineage>
        <taxon>Viruses</taxon>
        <taxon>Varidnaviria</taxon>
        <taxon>Bamfordvirae</taxon>
        <taxon>Nucleocytoviricota</taxon>
        <taxon>Megaviricetes</taxon>
        <taxon>Algavirales</taxon>
        <taxon>Phycodnaviridae</taxon>
        <taxon>Coccolithovirus</taxon>
        <taxon>Coccolithovirus huxleyi</taxon>
        <taxon>Emiliania huxleyi virus 86</taxon>
    </lineage>
</organism>
<keyword evidence="2" id="KW-0472">Membrane</keyword>
<evidence type="ECO:0000256" key="2">
    <source>
        <dbReference type="SAM" id="Phobius"/>
    </source>
</evidence>
<keyword evidence="2" id="KW-0812">Transmembrane</keyword>
<dbReference type="EMBL" id="AJ890364">
    <property type="protein sequence ID" value="CAI65485.1"/>
    <property type="molecule type" value="Genomic_DNA"/>
</dbReference>
<name>Q4A371_EHV8U</name>
<evidence type="ECO:0000313" key="4">
    <source>
        <dbReference type="Proteomes" id="UP000000863"/>
    </source>
</evidence>
<dbReference type="Proteomes" id="UP000000863">
    <property type="component" value="Segment"/>
</dbReference>
<evidence type="ECO:0000256" key="1">
    <source>
        <dbReference type="SAM" id="MobiDB-lite"/>
    </source>
</evidence>
<proteinExistence type="predicted"/>
<feature type="transmembrane region" description="Helical" evidence="2">
    <location>
        <begin position="79"/>
        <end position="106"/>
    </location>
</feature>
<organismHost>
    <name type="scientific">Emiliania huxleyi</name>
    <name type="common">Coccolithophore</name>
    <name type="synonym">Pontosphaera huxleyi</name>
    <dbReference type="NCBI Taxonomy" id="2903"/>
</organismHost>